<protein>
    <submittedName>
        <fullName evidence="2">DUF4382 domain-containing protein</fullName>
    </submittedName>
</protein>
<accession>A0A4S1CEF9</accession>
<proteinExistence type="predicted"/>
<dbReference type="Pfam" id="PF14321">
    <property type="entry name" value="DUF4382"/>
    <property type="match status" value="1"/>
</dbReference>
<dbReference type="AlphaFoldDB" id="A0A4S1CEF9"/>
<organism evidence="2 3">
    <name type="scientific">Geomonas terrae</name>
    <dbReference type="NCBI Taxonomy" id="2562681"/>
    <lineage>
        <taxon>Bacteria</taxon>
        <taxon>Pseudomonadati</taxon>
        <taxon>Thermodesulfobacteriota</taxon>
        <taxon>Desulfuromonadia</taxon>
        <taxon>Geobacterales</taxon>
        <taxon>Geobacteraceae</taxon>
        <taxon>Geomonas</taxon>
    </lineage>
</organism>
<name>A0A4S1CEF9_9BACT</name>
<feature type="domain" description="DUF4382" evidence="1">
    <location>
        <begin position="38"/>
        <end position="196"/>
    </location>
</feature>
<reference evidence="2 3" key="1">
    <citation type="submission" date="2019-04" db="EMBL/GenBank/DDBJ databases">
        <title>Geobacter oryzae sp. nov., ferric-reducing bacteria isolated from paddy soil.</title>
        <authorList>
            <person name="Xu Z."/>
            <person name="Masuda Y."/>
            <person name="Itoh H."/>
            <person name="Senoo K."/>
        </authorList>
    </citation>
    <scope>NUCLEOTIDE SEQUENCE [LARGE SCALE GENOMIC DNA]</scope>
    <source>
        <strain evidence="2 3">Red111</strain>
    </source>
</reference>
<dbReference type="Proteomes" id="UP000306416">
    <property type="component" value="Unassembled WGS sequence"/>
</dbReference>
<dbReference type="EMBL" id="SRSC01000003">
    <property type="protein sequence ID" value="TGU71643.1"/>
    <property type="molecule type" value="Genomic_DNA"/>
</dbReference>
<sequence length="312" mass="33261">MRKIFVSYRYLLIALCTVTAALLYLGGCGGGGSSSTSKGTLKLAITDRQSEEFQNLFISIREIRLVPAGHENAADNDPALPVFASYTTARSVDVMQLRFSQETLGDLTLPAGTYSQIRLILDPNPGGNQDPVNYLVLASDPNTKIPLTTPSGQQSGLKILGPIEVKPGVINAVMIDFDPNTAVVKRGNSGQYNFKPTGIRLIQMQEMLESFGSIAGNVSNPSVNWSSATVSVKHRGTTNDINPIAAGQIFATYTSGKWQAPFSAFVPASTSETDRYKAFISANGFALYSSAAVSVTAGHETSLGEITLTPNQ</sequence>
<comment type="caution">
    <text evidence="2">The sequence shown here is derived from an EMBL/GenBank/DDBJ whole genome shotgun (WGS) entry which is preliminary data.</text>
</comment>
<keyword evidence="3" id="KW-1185">Reference proteome</keyword>
<dbReference type="RefSeq" id="WP_135871416.1">
    <property type="nucleotide sequence ID" value="NZ_SRSC01000003.1"/>
</dbReference>
<evidence type="ECO:0000313" key="2">
    <source>
        <dbReference type="EMBL" id="TGU71643.1"/>
    </source>
</evidence>
<dbReference type="InterPro" id="IPR025491">
    <property type="entry name" value="DUF4382"/>
</dbReference>
<evidence type="ECO:0000259" key="1">
    <source>
        <dbReference type="Pfam" id="PF14321"/>
    </source>
</evidence>
<evidence type="ECO:0000313" key="3">
    <source>
        <dbReference type="Proteomes" id="UP000306416"/>
    </source>
</evidence>
<gene>
    <name evidence="2" type="ORF">E4633_15160</name>
</gene>